<dbReference type="GO" id="GO:0008716">
    <property type="term" value="F:D-alanine-D-alanine ligase activity"/>
    <property type="evidence" value="ECO:0007669"/>
    <property type="project" value="InterPro"/>
</dbReference>
<evidence type="ECO:0000256" key="2">
    <source>
        <dbReference type="ARBA" id="ARBA00022598"/>
    </source>
</evidence>
<keyword evidence="3" id="KW-0067">ATP-binding</keyword>
<dbReference type="OrthoDB" id="2013972at2759"/>
<feature type="domain" description="ATP-grasp" evidence="4">
    <location>
        <begin position="123"/>
        <end position="352"/>
    </location>
</feature>
<name>A0A5N5WJF8_9EURO</name>
<evidence type="ECO:0000256" key="3">
    <source>
        <dbReference type="PROSITE-ProRule" id="PRU00409"/>
    </source>
</evidence>
<organism evidence="5 6">
    <name type="scientific">Aspergillus leporis</name>
    <dbReference type="NCBI Taxonomy" id="41062"/>
    <lineage>
        <taxon>Eukaryota</taxon>
        <taxon>Fungi</taxon>
        <taxon>Dikarya</taxon>
        <taxon>Ascomycota</taxon>
        <taxon>Pezizomycotina</taxon>
        <taxon>Eurotiomycetes</taxon>
        <taxon>Eurotiomycetidae</taxon>
        <taxon>Eurotiales</taxon>
        <taxon>Aspergillaceae</taxon>
        <taxon>Aspergillus</taxon>
        <taxon>Aspergillus subgen. Circumdati</taxon>
    </lineage>
</organism>
<comment type="similarity">
    <text evidence="1">Belongs to the D-alanine--D-alanine ligase family.</text>
</comment>
<evidence type="ECO:0000313" key="5">
    <source>
        <dbReference type="EMBL" id="KAB8067424.1"/>
    </source>
</evidence>
<dbReference type="SUPFAM" id="SSF56059">
    <property type="entry name" value="Glutathione synthetase ATP-binding domain-like"/>
    <property type="match status" value="1"/>
</dbReference>
<dbReference type="Gene3D" id="3.30.470.20">
    <property type="entry name" value="ATP-grasp fold, B domain"/>
    <property type="match status" value="1"/>
</dbReference>
<reference evidence="5 6" key="1">
    <citation type="submission" date="2019-04" db="EMBL/GenBank/DDBJ databases">
        <title>Friends and foes A comparative genomics study of 23 Aspergillus species from section Flavi.</title>
        <authorList>
            <consortium name="DOE Joint Genome Institute"/>
            <person name="Kjaerbolling I."/>
            <person name="Vesth T."/>
            <person name="Frisvad J.C."/>
            <person name="Nybo J.L."/>
            <person name="Theobald S."/>
            <person name="Kildgaard S."/>
            <person name="Isbrandt T."/>
            <person name="Kuo A."/>
            <person name="Sato A."/>
            <person name="Lyhne E.K."/>
            <person name="Kogle M.E."/>
            <person name="Wiebenga A."/>
            <person name="Kun R.S."/>
            <person name="Lubbers R.J."/>
            <person name="Makela M.R."/>
            <person name="Barry K."/>
            <person name="Chovatia M."/>
            <person name="Clum A."/>
            <person name="Daum C."/>
            <person name="Haridas S."/>
            <person name="He G."/>
            <person name="LaButti K."/>
            <person name="Lipzen A."/>
            <person name="Mondo S."/>
            <person name="Riley R."/>
            <person name="Salamov A."/>
            <person name="Simmons B.A."/>
            <person name="Magnuson J.K."/>
            <person name="Henrissat B."/>
            <person name="Mortensen U.H."/>
            <person name="Larsen T.O."/>
            <person name="Devries R.P."/>
            <person name="Grigoriev I.V."/>
            <person name="Machida M."/>
            <person name="Baker S.E."/>
            <person name="Andersen M.R."/>
        </authorList>
    </citation>
    <scope>NUCLEOTIDE SEQUENCE [LARGE SCALE GENOMIC DNA]</scope>
    <source>
        <strain evidence="5 6">CBS 151.66</strain>
    </source>
</reference>
<keyword evidence="3" id="KW-0547">Nucleotide-binding</keyword>
<accession>A0A5N5WJF8</accession>
<dbReference type="Gene3D" id="3.30.1490.20">
    <property type="entry name" value="ATP-grasp fold, A domain"/>
    <property type="match status" value="1"/>
</dbReference>
<evidence type="ECO:0000259" key="4">
    <source>
        <dbReference type="PROSITE" id="PS50975"/>
    </source>
</evidence>
<evidence type="ECO:0000313" key="6">
    <source>
        <dbReference type="Proteomes" id="UP000326565"/>
    </source>
</evidence>
<protein>
    <recommendedName>
        <fullName evidence="4">ATP-grasp domain-containing protein</fullName>
    </recommendedName>
</protein>
<dbReference type="PANTHER" id="PTHR23132">
    <property type="entry name" value="D-ALANINE--D-ALANINE LIGASE"/>
    <property type="match status" value="1"/>
</dbReference>
<keyword evidence="6" id="KW-1185">Reference proteome</keyword>
<dbReference type="PANTHER" id="PTHR23132:SF23">
    <property type="entry name" value="D-ALANINE--D-ALANINE LIGASE B"/>
    <property type="match status" value="1"/>
</dbReference>
<dbReference type="PROSITE" id="PS50975">
    <property type="entry name" value="ATP_GRASP"/>
    <property type="match status" value="1"/>
</dbReference>
<dbReference type="InterPro" id="IPR011095">
    <property type="entry name" value="Dala_Dala_lig_C"/>
</dbReference>
<dbReference type="Proteomes" id="UP000326565">
    <property type="component" value="Unassembled WGS sequence"/>
</dbReference>
<dbReference type="Pfam" id="PF07478">
    <property type="entry name" value="Dala_Dala_lig_C"/>
    <property type="match status" value="1"/>
</dbReference>
<evidence type="ECO:0000256" key="1">
    <source>
        <dbReference type="ARBA" id="ARBA00010871"/>
    </source>
</evidence>
<dbReference type="EMBL" id="ML732490">
    <property type="protein sequence ID" value="KAB8067424.1"/>
    <property type="molecule type" value="Genomic_DNA"/>
</dbReference>
<dbReference type="InterPro" id="IPR011761">
    <property type="entry name" value="ATP-grasp"/>
</dbReference>
<gene>
    <name evidence="5" type="ORF">BDV29DRAFT_200287</name>
</gene>
<keyword evidence="2" id="KW-0436">Ligase</keyword>
<dbReference type="GO" id="GO:0005524">
    <property type="term" value="F:ATP binding"/>
    <property type="evidence" value="ECO:0007669"/>
    <property type="project" value="UniProtKB-UniRule"/>
</dbReference>
<dbReference type="AlphaFoldDB" id="A0A5N5WJF8"/>
<proteinExistence type="inferred from homology"/>
<sequence length="363" mass="39460">MAVTDNPPLNIALIAEQRSTYRDQGYSEEECAALTHSGEVEAVLSTLEKLGHHVTLVPGIQSLVKHLAVGTNKDWDLFFNMAQGFHGLAREAQVPALLDAYQALYTFSDAATMALCQNKAHTKIALAHHKIPTAPFWVVPREEQTLSLPSFAETLPHYPLFIKPVTEGSSKGIDGFNKVKEPAELERAVQELRSIFPDEDILVEPFLSGQELSVSILGTGAHSRVIGATEFMWQKAPSDKQVRNGDYSNLEFASRKSKSSDGHMLVVRNDPAVMADPQVKAACQVALDAWNALGCRDAGRVDIRFSSNEPDAVPNVLEVNPISGLLPGHSPLATSAEGNGLPYEKLLAAIIQSALNRRAACYN</sequence>
<dbReference type="InterPro" id="IPR013815">
    <property type="entry name" value="ATP_grasp_subdomain_1"/>
</dbReference>
<dbReference type="GO" id="GO:0046872">
    <property type="term" value="F:metal ion binding"/>
    <property type="evidence" value="ECO:0007669"/>
    <property type="project" value="InterPro"/>
</dbReference>